<evidence type="ECO:0000256" key="1">
    <source>
        <dbReference type="ARBA" id="ARBA00022679"/>
    </source>
</evidence>
<evidence type="ECO:0000259" key="3">
    <source>
        <dbReference type="PROSITE" id="PS51186"/>
    </source>
</evidence>
<dbReference type="InterPro" id="IPR016181">
    <property type="entry name" value="Acyl_CoA_acyltransferase"/>
</dbReference>
<sequence>MSTVSVDDLADGQVIALLQEHHKKMHEYSPPESIHALDTNKFYNPALTFWSAREAGELLGCGALYALSDTSGEIKAMKTSDTHLRKGVAKSILNEIILESGQRGYTRLYLETGTHAAFLPAISLYKTAGFVECAPFGDYNEDPYSVFFVREHQQP</sequence>
<gene>
    <name evidence="4" type="ordered locus">TERTU_3999</name>
</gene>
<keyword evidence="2" id="KW-0012">Acyltransferase</keyword>
<feature type="domain" description="N-acetyltransferase" evidence="3">
    <location>
        <begin position="4"/>
        <end position="151"/>
    </location>
</feature>
<accession>C5BTS6</accession>
<dbReference type="eggNOG" id="COG0456">
    <property type="taxonomic scope" value="Bacteria"/>
</dbReference>
<dbReference type="Pfam" id="PF00583">
    <property type="entry name" value="Acetyltransf_1"/>
    <property type="match status" value="1"/>
</dbReference>
<proteinExistence type="predicted"/>
<dbReference type="Gene3D" id="3.40.630.30">
    <property type="match status" value="1"/>
</dbReference>
<dbReference type="STRING" id="377629.TERTU_3999"/>
<evidence type="ECO:0000313" key="5">
    <source>
        <dbReference type="Proteomes" id="UP000009080"/>
    </source>
</evidence>
<organism evidence="4 5">
    <name type="scientific">Teredinibacter turnerae (strain ATCC 39867 / T7901)</name>
    <dbReference type="NCBI Taxonomy" id="377629"/>
    <lineage>
        <taxon>Bacteria</taxon>
        <taxon>Pseudomonadati</taxon>
        <taxon>Pseudomonadota</taxon>
        <taxon>Gammaproteobacteria</taxon>
        <taxon>Cellvibrionales</taxon>
        <taxon>Cellvibrionaceae</taxon>
        <taxon>Teredinibacter</taxon>
    </lineage>
</organism>
<protein>
    <submittedName>
        <fullName evidence="4">Acetyltransferase, GNAT family</fullName>
    </submittedName>
</protein>
<dbReference type="RefSeq" id="WP_015819370.1">
    <property type="nucleotide sequence ID" value="NC_012997.1"/>
</dbReference>
<keyword evidence="5" id="KW-1185">Reference proteome</keyword>
<dbReference type="KEGG" id="ttu:TERTU_3999"/>
<dbReference type="InterPro" id="IPR050832">
    <property type="entry name" value="Bact_Acetyltransf"/>
</dbReference>
<dbReference type="PROSITE" id="PS51186">
    <property type="entry name" value="GNAT"/>
    <property type="match status" value="1"/>
</dbReference>
<keyword evidence="1" id="KW-0808">Transferase</keyword>
<dbReference type="SUPFAM" id="SSF55729">
    <property type="entry name" value="Acyl-CoA N-acyltransferases (Nat)"/>
    <property type="match status" value="1"/>
</dbReference>
<name>C5BTS6_TERTT</name>
<dbReference type="AlphaFoldDB" id="C5BTS6"/>
<dbReference type="HOGENOM" id="CLU_013985_11_8_6"/>
<dbReference type="CDD" id="cd04301">
    <property type="entry name" value="NAT_SF"/>
    <property type="match status" value="1"/>
</dbReference>
<evidence type="ECO:0000313" key="4">
    <source>
        <dbReference type="EMBL" id="ACR13257.1"/>
    </source>
</evidence>
<dbReference type="OrthoDB" id="9803233at2"/>
<dbReference type="Proteomes" id="UP000009080">
    <property type="component" value="Chromosome"/>
</dbReference>
<dbReference type="InterPro" id="IPR000182">
    <property type="entry name" value="GNAT_dom"/>
</dbReference>
<dbReference type="EMBL" id="CP001614">
    <property type="protein sequence ID" value="ACR13257.1"/>
    <property type="molecule type" value="Genomic_DNA"/>
</dbReference>
<dbReference type="PANTHER" id="PTHR43877">
    <property type="entry name" value="AMINOALKYLPHOSPHONATE N-ACETYLTRANSFERASE-RELATED-RELATED"/>
    <property type="match status" value="1"/>
</dbReference>
<dbReference type="GO" id="GO:0016747">
    <property type="term" value="F:acyltransferase activity, transferring groups other than amino-acyl groups"/>
    <property type="evidence" value="ECO:0007669"/>
    <property type="project" value="InterPro"/>
</dbReference>
<reference evidence="4 5" key="1">
    <citation type="journal article" date="2009" name="PLoS ONE">
        <title>The complete genome of Teredinibacter turnerae T7901: an intracellular endosymbiont of marine wood-boring bivalves (shipworms).</title>
        <authorList>
            <person name="Yang J.C."/>
            <person name="Madupu R."/>
            <person name="Durkin A.S."/>
            <person name="Ekborg N.A."/>
            <person name="Pedamallu C.S."/>
            <person name="Hostetler J.B."/>
            <person name="Radune D."/>
            <person name="Toms B.S."/>
            <person name="Henrissat B."/>
            <person name="Coutinho P.M."/>
            <person name="Schwarz S."/>
            <person name="Field L."/>
            <person name="Trindade-Silva A.E."/>
            <person name="Soares C.A.G."/>
            <person name="Elshahawi S."/>
            <person name="Hanora A."/>
            <person name="Schmidt E.W."/>
            <person name="Haygood M.G."/>
            <person name="Posfai J."/>
            <person name="Benner J."/>
            <person name="Madinger C."/>
            <person name="Nove J."/>
            <person name="Anton B."/>
            <person name="Chaudhary K."/>
            <person name="Foster J."/>
            <person name="Holman A."/>
            <person name="Kumar S."/>
            <person name="Lessard P.A."/>
            <person name="Luyten Y.A."/>
            <person name="Slatko B."/>
            <person name="Wood N."/>
            <person name="Wu B."/>
            <person name="Teplitski M."/>
            <person name="Mougous J.D."/>
            <person name="Ward N."/>
            <person name="Eisen J.A."/>
            <person name="Badger J.H."/>
            <person name="Distel D.L."/>
        </authorList>
    </citation>
    <scope>NUCLEOTIDE SEQUENCE [LARGE SCALE GENOMIC DNA]</scope>
    <source>
        <strain evidence="5">ATCC 39867 / T7901</strain>
    </source>
</reference>
<dbReference type="PANTHER" id="PTHR43877:SF5">
    <property type="entry name" value="BLL8307 PROTEIN"/>
    <property type="match status" value="1"/>
</dbReference>
<evidence type="ECO:0000256" key="2">
    <source>
        <dbReference type="ARBA" id="ARBA00023315"/>
    </source>
</evidence>